<dbReference type="PANTHER" id="PTHR43471">
    <property type="entry name" value="ABC TRANSPORTER PERMEASE"/>
    <property type="match status" value="1"/>
</dbReference>
<dbReference type="PANTHER" id="PTHR43471:SF3">
    <property type="entry name" value="ABC TRANSPORTER PERMEASE PROTEIN NATB"/>
    <property type="match status" value="1"/>
</dbReference>
<dbReference type="InterPro" id="IPR013525">
    <property type="entry name" value="ABC2_TM"/>
</dbReference>
<dbReference type="EMBL" id="BSSU01000009">
    <property type="protein sequence ID" value="GLX82560.1"/>
    <property type="molecule type" value="Genomic_DNA"/>
</dbReference>
<evidence type="ECO:0000256" key="2">
    <source>
        <dbReference type="ARBA" id="ARBA00022692"/>
    </source>
</evidence>
<keyword evidence="3 5" id="KW-1133">Transmembrane helix</keyword>
<comment type="subcellular location">
    <subcellularLocation>
        <location evidence="1">Membrane</location>
        <topology evidence="1">Multi-pass membrane protein</topology>
    </subcellularLocation>
</comment>
<reference evidence="7 8" key="1">
    <citation type="submission" date="2023-03" db="EMBL/GenBank/DDBJ databases">
        <title>Draft genome sequence of Thalassotalea eurytherma JCM 18482T.</title>
        <authorList>
            <person name="Sawabe T."/>
        </authorList>
    </citation>
    <scope>NUCLEOTIDE SEQUENCE [LARGE SCALE GENOMIC DNA]</scope>
    <source>
        <strain evidence="7 8">JCM 18482</strain>
    </source>
</reference>
<gene>
    <name evidence="7" type="primary">natB</name>
    <name evidence="7" type="ORF">theurythT_20120</name>
</gene>
<accession>A0ABQ6H319</accession>
<evidence type="ECO:0000259" key="6">
    <source>
        <dbReference type="Pfam" id="PF12698"/>
    </source>
</evidence>
<proteinExistence type="predicted"/>
<feature type="transmembrane region" description="Helical" evidence="5">
    <location>
        <begin position="21"/>
        <end position="44"/>
    </location>
</feature>
<feature type="transmembrane region" description="Helical" evidence="5">
    <location>
        <begin position="271"/>
        <end position="292"/>
    </location>
</feature>
<evidence type="ECO:0000256" key="3">
    <source>
        <dbReference type="ARBA" id="ARBA00022989"/>
    </source>
</evidence>
<dbReference type="Proteomes" id="UP001157133">
    <property type="component" value="Unassembled WGS sequence"/>
</dbReference>
<keyword evidence="2 5" id="KW-0812">Transmembrane</keyword>
<feature type="transmembrane region" description="Helical" evidence="5">
    <location>
        <begin position="177"/>
        <end position="199"/>
    </location>
</feature>
<feature type="transmembrane region" description="Helical" evidence="5">
    <location>
        <begin position="229"/>
        <end position="251"/>
    </location>
</feature>
<evidence type="ECO:0000256" key="5">
    <source>
        <dbReference type="SAM" id="Phobius"/>
    </source>
</evidence>
<feature type="transmembrane region" description="Helical" evidence="5">
    <location>
        <begin position="350"/>
        <end position="370"/>
    </location>
</feature>
<evidence type="ECO:0000256" key="4">
    <source>
        <dbReference type="ARBA" id="ARBA00023136"/>
    </source>
</evidence>
<feature type="domain" description="ABC-2 type transporter transmembrane" evidence="6">
    <location>
        <begin position="28"/>
        <end position="368"/>
    </location>
</feature>
<keyword evidence="4 5" id="KW-0472">Membrane</keyword>
<sequence length="387" mass="42899">MIQFNALFSKEIKEAIRDKRALMAAFTMAFLAPVMIFVMSKMAIKEAVETPPAYVNISGGEYAPALMKHLADDNVFPMSEVEDADKVMWEKRNIEVFIPADFEESLLAGTSINVVLRADYGEKAHQSIIRRVRDSVYSYSRQIGYQRIMMRGIDVKLLRPINLAEQDTQKPSSNATFISLMLSIYLLFGAFFSGLSVAIDTSAGERERNVLEILLCQPVSTMKVVLAKLFAATTIALIGVVLTLILSTIAVGFVDLSQLGLTFNLDMKTAISLLILLIPICFFASALQLFFAFNAKTFKEAQSLVSIIIMLPGMIPFALSMMNDRPQWLDWAPISGQYLIMEDLFKGDPVGFGVLLVTGAFTVLMTVILVKVMAERLKSEKVVLALS</sequence>
<dbReference type="Pfam" id="PF12698">
    <property type="entry name" value="ABC2_membrane_3"/>
    <property type="match status" value="1"/>
</dbReference>
<evidence type="ECO:0000313" key="8">
    <source>
        <dbReference type="Proteomes" id="UP001157133"/>
    </source>
</evidence>
<evidence type="ECO:0000313" key="7">
    <source>
        <dbReference type="EMBL" id="GLX82560.1"/>
    </source>
</evidence>
<dbReference type="RefSeq" id="WP_284207927.1">
    <property type="nucleotide sequence ID" value="NZ_BSSU01000009.1"/>
</dbReference>
<organism evidence="7 8">
    <name type="scientific">Thalassotalea eurytherma</name>
    <dbReference type="NCBI Taxonomy" id="1144278"/>
    <lineage>
        <taxon>Bacteria</taxon>
        <taxon>Pseudomonadati</taxon>
        <taxon>Pseudomonadota</taxon>
        <taxon>Gammaproteobacteria</taxon>
        <taxon>Alteromonadales</taxon>
        <taxon>Colwelliaceae</taxon>
        <taxon>Thalassotalea</taxon>
    </lineage>
</organism>
<name>A0ABQ6H319_9GAMM</name>
<evidence type="ECO:0000256" key="1">
    <source>
        <dbReference type="ARBA" id="ARBA00004141"/>
    </source>
</evidence>
<feature type="transmembrane region" description="Helical" evidence="5">
    <location>
        <begin position="304"/>
        <end position="322"/>
    </location>
</feature>
<comment type="caution">
    <text evidence="7">The sequence shown here is derived from an EMBL/GenBank/DDBJ whole genome shotgun (WGS) entry which is preliminary data.</text>
</comment>
<protein>
    <submittedName>
        <fullName evidence="7">Transporter</fullName>
    </submittedName>
</protein>
<keyword evidence="8" id="KW-1185">Reference proteome</keyword>